<evidence type="ECO:0000313" key="1">
    <source>
        <dbReference type="EMBL" id="REJ06985.1"/>
    </source>
</evidence>
<sequence>MTNSEESVRDRVLHTDDQLSDVIQLLLQHANQRQFWLLFIDERGCLGDPVMPMADYPEDPLETVRVEDLGEVAHSHLLMHRIGAMLEITGNSAVVLVWEHPGREAIRKPDRAWARAMAEQAADLGIPLRAQFTLYGRGVRQLHPDDYL</sequence>
<comment type="caution">
    <text evidence="1">The sequence shown here is derived from an EMBL/GenBank/DDBJ whole genome shotgun (WGS) entry which is preliminary data.</text>
</comment>
<gene>
    <name evidence="1" type="ORF">DY023_04590</name>
</gene>
<accession>A0A371NWA5</accession>
<reference evidence="1 2" key="1">
    <citation type="submission" date="2018-08" db="EMBL/GenBank/DDBJ databases">
        <title>Isolation, diversity and antifungal activity of Actinobacteria from cow dung.</title>
        <authorList>
            <person name="Ling L."/>
        </authorList>
    </citation>
    <scope>NUCLEOTIDE SEQUENCE [LARGE SCALE GENOMIC DNA]</scope>
    <source>
        <strain evidence="1 2">NEAU-LLE</strain>
    </source>
</reference>
<evidence type="ECO:0000313" key="2">
    <source>
        <dbReference type="Proteomes" id="UP000262172"/>
    </source>
</evidence>
<dbReference type="OrthoDB" id="5123240at2"/>
<protein>
    <submittedName>
        <fullName evidence="1">Uncharacterized protein</fullName>
    </submittedName>
</protein>
<dbReference type="RefSeq" id="WP_116241174.1">
    <property type="nucleotide sequence ID" value="NZ_QUAB01000024.1"/>
</dbReference>
<dbReference type="AlphaFoldDB" id="A0A371NWA5"/>
<name>A0A371NWA5_9MICO</name>
<dbReference type="Proteomes" id="UP000262172">
    <property type="component" value="Unassembled WGS sequence"/>
</dbReference>
<organism evidence="1 2">
    <name type="scientific">Microbacterium bovistercoris</name>
    <dbReference type="NCBI Taxonomy" id="2293570"/>
    <lineage>
        <taxon>Bacteria</taxon>
        <taxon>Bacillati</taxon>
        <taxon>Actinomycetota</taxon>
        <taxon>Actinomycetes</taxon>
        <taxon>Micrococcales</taxon>
        <taxon>Microbacteriaceae</taxon>
        <taxon>Microbacterium</taxon>
    </lineage>
</organism>
<proteinExistence type="predicted"/>
<dbReference type="EMBL" id="QUAB01000024">
    <property type="protein sequence ID" value="REJ06985.1"/>
    <property type="molecule type" value="Genomic_DNA"/>
</dbReference>
<keyword evidence="2" id="KW-1185">Reference proteome</keyword>